<dbReference type="EC" id="2.3.1.-" evidence="4"/>
<dbReference type="InterPro" id="IPR013747">
    <property type="entry name" value="ACP_syn_III_C"/>
</dbReference>
<feature type="domain" description="Beta-ketoacyl-[acyl-carrier-protein] synthase III C-terminal" evidence="8">
    <location>
        <begin position="351"/>
        <end position="434"/>
    </location>
</feature>
<sequence>MRLHLLHKKHKIKGKKKFIQMEFLATLTTLLLIFSLLLVCKYYYLKIHLHCYLIDYVCFKPASDRRITTQMSGEIIERNKTLGLSEYKFLLKVIVNSGIGEETYGPRNIIEGREDSPTFDDAMLEMDEFLNVSVGDLFAKTNISPSNVDVLVLNISMFSPAPSLTSRIVQRHKMREDVKTYNLSGMGCSASLIAVDLVRNIFKSGKKTLALVVTSESISPNWYSGNDKSMMLGNCLFRSGGCVMLLTNNPSMRARAKMSLKCLVRTHIGGNDDAYNCAIQKEDDMGRVGFHLSKGLPKAAVRAFAENLQHLAPKILPYRELALYMYRSIKQLIVKPKDATNSAMARINFKSRVDHFCLHTGGSAVIDAVGRALGLSKYDVEPARMTLHRWGNTSASSLWYVLGYMEAKRRLRKGDRVLMISFGAGFKCNSCLWEVNADLRDADVWEDCIKNYPPQTLVNPYLEKYGWVNEDTEETFNRAQRMETLRR</sequence>
<evidence type="ECO:0000256" key="6">
    <source>
        <dbReference type="SAM" id="Phobius"/>
    </source>
</evidence>
<keyword evidence="6" id="KW-0472">Membrane</keyword>
<feature type="domain" description="FAE" evidence="7">
    <location>
        <begin position="50"/>
        <end position="330"/>
    </location>
</feature>
<keyword evidence="6" id="KW-0812">Transmembrane</keyword>
<feature type="active site" evidence="5">
    <location>
        <position position="188"/>
    </location>
</feature>
<protein>
    <recommendedName>
        <fullName evidence="4">3-ketoacyl-CoA synthase</fullName>
        <ecNumber evidence="4">2.3.1.-</ecNumber>
    </recommendedName>
</protein>
<evidence type="ECO:0000256" key="1">
    <source>
        <dbReference type="ARBA" id="ARBA00005531"/>
    </source>
</evidence>
<comment type="caution">
    <text evidence="9">The sequence shown here is derived from an EMBL/GenBank/DDBJ whole genome shotgun (WGS) entry which is preliminary data.</text>
</comment>
<evidence type="ECO:0000256" key="5">
    <source>
        <dbReference type="PIRSR" id="PIRSR036417-1"/>
    </source>
</evidence>
<feature type="active site" evidence="5">
    <location>
        <position position="267"/>
    </location>
</feature>
<keyword evidence="3 4" id="KW-0012">Acyltransferase</keyword>
<dbReference type="InterPro" id="IPR013601">
    <property type="entry name" value="FAE1_typ3_polyketide_synth"/>
</dbReference>
<keyword evidence="10" id="KW-1185">Reference proteome</keyword>
<dbReference type="PANTHER" id="PTHR31561">
    <property type="entry name" value="3-KETOACYL-COA SYNTHASE"/>
    <property type="match status" value="1"/>
</dbReference>
<feature type="active site" evidence="5">
    <location>
        <position position="359"/>
    </location>
</feature>
<keyword evidence="6" id="KW-1133">Transmembrane helix</keyword>
<dbReference type="PIRSF" id="PIRSF036417">
    <property type="entry name" value="3-ktacl-CoA_syn"/>
    <property type="match status" value="1"/>
</dbReference>
<evidence type="ECO:0000313" key="9">
    <source>
        <dbReference type="EMBL" id="KAJ3691527.1"/>
    </source>
</evidence>
<dbReference type="EMBL" id="JAMRDG010000002">
    <property type="protein sequence ID" value="KAJ3691527.1"/>
    <property type="molecule type" value="Genomic_DNA"/>
</dbReference>
<feature type="active site" evidence="5">
    <location>
        <position position="355"/>
    </location>
</feature>
<dbReference type="GO" id="GO:0006633">
    <property type="term" value="P:fatty acid biosynthetic process"/>
    <property type="evidence" value="ECO:0007669"/>
    <property type="project" value="InterPro"/>
</dbReference>
<comment type="similarity">
    <text evidence="1 4">Belongs to the thiolase-like superfamily. Chalcone/stilbene synthases family.</text>
</comment>
<evidence type="ECO:0000256" key="2">
    <source>
        <dbReference type="ARBA" id="ARBA00022679"/>
    </source>
</evidence>
<feature type="active site" evidence="5">
    <location>
        <position position="392"/>
    </location>
</feature>
<dbReference type="CDD" id="cd00831">
    <property type="entry name" value="CHS_like"/>
    <property type="match status" value="1"/>
</dbReference>
<evidence type="ECO:0000259" key="7">
    <source>
        <dbReference type="Pfam" id="PF08392"/>
    </source>
</evidence>
<evidence type="ECO:0000256" key="4">
    <source>
        <dbReference type="PIRNR" id="PIRNR036417"/>
    </source>
</evidence>
<gene>
    <name evidence="9" type="ORF">LUZ61_020691</name>
</gene>
<reference evidence="9 10" key="1">
    <citation type="journal article" date="2022" name="Cell">
        <title>Repeat-based holocentromeres influence genome architecture and karyotype evolution.</title>
        <authorList>
            <person name="Hofstatter P.G."/>
            <person name="Thangavel G."/>
            <person name="Lux T."/>
            <person name="Neumann P."/>
            <person name="Vondrak T."/>
            <person name="Novak P."/>
            <person name="Zhang M."/>
            <person name="Costa L."/>
            <person name="Castellani M."/>
            <person name="Scott A."/>
            <person name="Toegelov H."/>
            <person name="Fuchs J."/>
            <person name="Mata-Sucre Y."/>
            <person name="Dias Y."/>
            <person name="Vanzela A.L.L."/>
            <person name="Huettel B."/>
            <person name="Almeida C.C.S."/>
            <person name="Simkova H."/>
            <person name="Souza G."/>
            <person name="Pedrosa-Harand A."/>
            <person name="Macas J."/>
            <person name="Mayer K.F.X."/>
            <person name="Houben A."/>
            <person name="Marques A."/>
        </authorList>
    </citation>
    <scope>NUCLEOTIDE SEQUENCE [LARGE SCALE GENOMIC DNA]</scope>
    <source>
        <strain evidence="9">RhyTen1mFocal</strain>
    </source>
</reference>
<feature type="transmembrane region" description="Helical" evidence="6">
    <location>
        <begin position="21"/>
        <end position="44"/>
    </location>
</feature>
<evidence type="ECO:0000256" key="3">
    <source>
        <dbReference type="ARBA" id="ARBA00023315"/>
    </source>
</evidence>
<proteinExistence type="inferred from homology"/>
<evidence type="ECO:0000259" key="8">
    <source>
        <dbReference type="Pfam" id="PF08541"/>
    </source>
</evidence>
<dbReference type="Pfam" id="PF08541">
    <property type="entry name" value="ACP_syn_III_C"/>
    <property type="match status" value="1"/>
</dbReference>
<evidence type="ECO:0000313" key="10">
    <source>
        <dbReference type="Proteomes" id="UP001210211"/>
    </source>
</evidence>
<dbReference type="AlphaFoldDB" id="A0AAD5ZDS6"/>
<comment type="pathway">
    <text evidence="4">Lipid metabolism; fatty acid biosynthesis.</text>
</comment>
<accession>A0AAD5ZDS6</accession>
<keyword evidence="2 4" id="KW-0808">Transferase</keyword>
<feature type="active site" evidence="5">
    <location>
        <position position="388"/>
    </location>
</feature>
<dbReference type="InterPro" id="IPR012392">
    <property type="entry name" value="3-ktacl-CoA_syn"/>
</dbReference>
<dbReference type="Pfam" id="PF08392">
    <property type="entry name" value="FAE1_CUT1_RppA"/>
    <property type="match status" value="1"/>
</dbReference>
<dbReference type="Gene3D" id="3.40.47.10">
    <property type="match status" value="1"/>
</dbReference>
<name>A0AAD5ZDS6_9POAL</name>
<organism evidence="9 10">
    <name type="scientific">Rhynchospora tenuis</name>
    <dbReference type="NCBI Taxonomy" id="198213"/>
    <lineage>
        <taxon>Eukaryota</taxon>
        <taxon>Viridiplantae</taxon>
        <taxon>Streptophyta</taxon>
        <taxon>Embryophyta</taxon>
        <taxon>Tracheophyta</taxon>
        <taxon>Spermatophyta</taxon>
        <taxon>Magnoliopsida</taxon>
        <taxon>Liliopsida</taxon>
        <taxon>Poales</taxon>
        <taxon>Cyperaceae</taxon>
        <taxon>Cyperoideae</taxon>
        <taxon>Rhynchosporeae</taxon>
        <taxon>Rhynchospora</taxon>
    </lineage>
</organism>
<dbReference type="SUPFAM" id="SSF53901">
    <property type="entry name" value="Thiolase-like"/>
    <property type="match status" value="1"/>
</dbReference>
<dbReference type="GO" id="GO:0016020">
    <property type="term" value="C:membrane"/>
    <property type="evidence" value="ECO:0007669"/>
    <property type="project" value="InterPro"/>
</dbReference>
<dbReference type="GO" id="GO:0016747">
    <property type="term" value="F:acyltransferase activity, transferring groups other than amino-acyl groups"/>
    <property type="evidence" value="ECO:0007669"/>
    <property type="project" value="InterPro"/>
</dbReference>
<dbReference type="InterPro" id="IPR016039">
    <property type="entry name" value="Thiolase-like"/>
</dbReference>
<dbReference type="Proteomes" id="UP001210211">
    <property type="component" value="Unassembled WGS sequence"/>
</dbReference>